<dbReference type="PANTHER" id="PTHR11142">
    <property type="entry name" value="PSEUDOURIDYLATE SYNTHASE"/>
    <property type="match status" value="1"/>
</dbReference>
<dbReference type="GO" id="GO:0031119">
    <property type="term" value="P:tRNA pseudouridine synthesis"/>
    <property type="evidence" value="ECO:0007669"/>
    <property type="project" value="TreeGrafter"/>
</dbReference>
<organism evidence="6 7">
    <name type="scientific">Penicillium cosmopolitanum</name>
    <dbReference type="NCBI Taxonomy" id="1131564"/>
    <lineage>
        <taxon>Eukaryota</taxon>
        <taxon>Fungi</taxon>
        <taxon>Dikarya</taxon>
        <taxon>Ascomycota</taxon>
        <taxon>Pezizomycotina</taxon>
        <taxon>Eurotiomycetes</taxon>
        <taxon>Eurotiomycetidae</taxon>
        <taxon>Eurotiales</taxon>
        <taxon>Aspergillaceae</taxon>
        <taxon>Penicillium</taxon>
    </lineage>
</organism>
<dbReference type="RefSeq" id="XP_056484308.1">
    <property type="nucleotide sequence ID" value="XM_056633688.1"/>
</dbReference>
<reference evidence="6" key="2">
    <citation type="journal article" date="2023" name="IMA Fungus">
        <title>Comparative genomic study of the Penicillium genus elucidates a diverse pangenome and 15 lateral gene transfer events.</title>
        <authorList>
            <person name="Petersen C."/>
            <person name="Sorensen T."/>
            <person name="Nielsen M.R."/>
            <person name="Sondergaard T.E."/>
            <person name="Sorensen J.L."/>
            <person name="Fitzpatrick D.A."/>
            <person name="Frisvad J.C."/>
            <person name="Nielsen K.L."/>
        </authorList>
    </citation>
    <scope>NUCLEOTIDE SEQUENCE</scope>
    <source>
        <strain evidence="6">IBT 29677</strain>
    </source>
</reference>
<dbReference type="InterPro" id="IPR020095">
    <property type="entry name" value="PsdUridine_synth_TruA_C"/>
</dbReference>
<dbReference type="GO" id="GO:0009982">
    <property type="term" value="F:pseudouridine synthase activity"/>
    <property type="evidence" value="ECO:0007669"/>
    <property type="project" value="InterPro"/>
</dbReference>
<dbReference type="GO" id="GO:0003723">
    <property type="term" value="F:RNA binding"/>
    <property type="evidence" value="ECO:0007669"/>
    <property type="project" value="InterPro"/>
</dbReference>
<dbReference type="InterPro" id="IPR020097">
    <property type="entry name" value="PsdUridine_synth_TruA_a/b_dom"/>
</dbReference>
<feature type="region of interest" description="Disordered" evidence="4">
    <location>
        <begin position="520"/>
        <end position="539"/>
    </location>
</feature>
<name>A0A9X0B3A8_9EURO</name>
<dbReference type="InterPro" id="IPR001406">
    <property type="entry name" value="PsdUridine_synth_TruA"/>
</dbReference>
<evidence type="ECO:0000256" key="2">
    <source>
        <dbReference type="ARBA" id="ARBA00022694"/>
    </source>
</evidence>
<dbReference type="GO" id="GO:0005737">
    <property type="term" value="C:cytoplasm"/>
    <property type="evidence" value="ECO:0007669"/>
    <property type="project" value="TreeGrafter"/>
</dbReference>
<feature type="region of interest" description="Disordered" evidence="4">
    <location>
        <begin position="57"/>
        <end position="97"/>
    </location>
</feature>
<keyword evidence="2" id="KW-0819">tRNA processing</keyword>
<feature type="domain" description="Pseudouridine synthase I TruA alpha/beta" evidence="5">
    <location>
        <begin position="298"/>
        <end position="441"/>
    </location>
</feature>
<dbReference type="GeneID" id="81372668"/>
<reference evidence="6" key="1">
    <citation type="submission" date="2022-12" db="EMBL/GenBank/DDBJ databases">
        <authorList>
            <person name="Petersen C."/>
        </authorList>
    </citation>
    <scope>NUCLEOTIDE SEQUENCE</scope>
    <source>
        <strain evidence="6">IBT 29677</strain>
    </source>
</reference>
<keyword evidence="3" id="KW-0413">Isomerase</keyword>
<evidence type="ECO:0000256" key="1">
    <source>
        <dbReference type="ARBA" id="ARBA00009375"/>
    </source>
</evidence>
<keyword evidence="7" id="KW-1185">Reference proteome</keyword>
<sequence>MAVASAEGQPDYTTWSNSNLISRITELERQLHSQNTQYTIPPIQESSRVPVAEGIYEPAIPAPPSSAQPNKKRAHSPDDIVNTPAPPSQTVKESRGFDPSKYNTRFIALKFAYLGQQYNGLEHTNGNVTPLPTIEEILWKAMRRTRLILPETSSSDEPNDTQPRELRPYCIHWDGCDYSKAGRTDRGVSAFGQVIGVRVRSARPKLATKTTEQEVENNGMQVEQPTNQDWDDIADELEYVSILNRVLPGDIRIPVLLHPAGFLSYPGAFGFENRAQNGQGPREKLREGWLDIEAMREAAKSFEGTHDFRNFCKLDTSKQIKNFERMIFRSDIERVDPKTNPLGYVTRPGFQSQEDSPQDVDMVSSDLSAEAPPHVYSFTLYGSAFLWHQVRHMVAILFLVGQGLEPPSIVADLLDVEKTPRKPSYEMASDAPLVLWDCIFPDESSGSRDDALNWLYAGDPRQNKNRSPKSDSKFGMKGVVDGLWGVWRQRKMDEILAGALLDLTVGQGDQSLTEHIDIKHGTGKKQNRGAKVWQGADDTRTGGKYVPVMKKTRNEPVEVQNAKWLASKERKMAAKEAAEQSASL</sequence>
<dbReference type="AlphaFoldDB" id="A0A9X0B3A8"/>
<comment type="similarity">
    <text evidence="1">Belongs to the tRNA pseudouridine synthase TruA family.</text>
</comment>
<dbReference type="EMBL" id="JAPZBU010000009">
    <property type="protein sequence ID" value="KAJ5386510.1"/>
    <property type="molecule type" value="Genomic_DNA"/>
</dbReference>
<protein>
    <recommendedName>
        <fullName evidence="5">Pseudouridine synthase I TruA alpha/beta domain-containing protein</fullName>
    </recommendedName>
</protein>
<evidence type="ECO:0000256" key="4">
    <source>
        <dbReference type="SAM" id="MobiDB-lite"/>
    </source>
</evidence>
<evidence type="ECO:0000256" key="3">
    <source>
        <dbReference type="ARBA" id="ARBA00023235"/>
    </source>
</evidence>
<dbReference type="Pfam" id="PF01416">
    <property type="entry name" value="PseudoU_synth_1"/>
    <property type="match status" value="1"/>
</dbReference>
<dbReference type="InterPro" id="IPR020094">
    <property type="entry name" value="TruA/RsuA/RluB/E/F_N"/>
</dbReference>
<accession>A0A9X0B3A8</accession>
<evidence type="ECO:0000313" key="7">
    <source>
        <dbReference type="Proteomes" id="UP001147747"/>
    </source>
</evidence>
<dbReference type="SUPFAM" id="SSF55120">
    <property type="entry name" value="Pseudouridine synthase"/>
    <property type="match status" value="1"/>
</dbReference>
<dbReference type="Proteomes" id="UP001147747">
    <property type="component" value="Unassembled WGS sequence"/>
</dbReference>
<evidence type="ECO:0000259" key="5">
    <source>
        <dbReference type="Pfam" id="PF01416"/>
    </source>
</evidence>
<gene>
    <name evidence="6" type="ORF">N7509_009051</name>
</gene>
<dbReference type="InterPro" id="IPR020103">
    <property type="entry name" value="PsdUridine_synth_cat_dom_sf"/>
</dbReference>
<dbReference type="OrthoDB" id="25767at2759"/>
<dbReference type="Gene3D" id="3.30.70.580">
    <property type="entry name" value="Pseudouridine synthase I, catalytic domain, N-terminal subdomain"/>
    <property type="match status" value="1"/>
</dbReference>
<proteinExistence type="inferred from homology"/>
<comment type="caution">
    <text evidence="6">The sequence shown here is derived from an EMBL/GenBank/DDBJ whole genome shotgun (WGS) entry which is preliminary data.</text>
</comment>
<dbReference type="GO" id="GO:1990481">
    <property type="term" value="P:mRNA pseudouridine synthesis"/>
    <property type="evidence" value="ECO:0007669"/>
    <property type="project" value="TreeGrafter"/>
</dbReference>
<evidence type="ECO:0000313" key="6">
    <source>
        <dbReference type="EMBL" id="KAJ5386510.1"/>
    </source>
</evidence>
<dbReference type="PANTHER" id="PTHR11142:SF5">
    <property type="entry name" value="TRNA PSEUDOURIDINE(38_39) SYNTHASE"/>
    <property type="match status" value="1"/>
</dbReference>
<dbReference type="Gene3D" id="3.30.70.660">
    <property type="entry name" value="Pseudouridine synthase I, catalytic domain, C-terminal subdomain"/>
    <property type="match status" value="1"/>
</dbReference>
<dbReference type="GO" id="GO:0005634">
    <property type="term" value="C:nucleus"/>
    <property type="evidence" value="ECO:0007669"/>
    <property type="project" value="TreeGrafter"/>
</dbReference>